<sequence>MLKIDETKPKVGFIGGTREDILDDLDFATKNKFDYYEISSEGVNYSLKPKFIKQIQKIIKENNISLILHIPYFLPIASLIPEISNAALKFVKKEILLASKLGAKKITIHSSDKEVPRIKTAIEKNIKMLIKNLKEVVIFGEKYGIKIGLENSWTPERICKTAEELLSITNFVKGLGVIFDTGHANAIGLDCVKYFKKVRNRVINVHIHDNNGKYDQHNVIGEGNINFKALLKECKNSKYYGPFILEVFPHKNVLKCRERFLNIWNQI</sequence>
<dbReference type="InterPro" id="IPR001719">
    <property type="entry name" value="AP_endonuc_2"/>
</dbReference>
<protein>
    <recommendedName>
        <fullName evidence="1">Xylose isomerase-like TIM barrel domain-containing protein</fullName>
    </recommendedName>
</protein>
<dbReference type="AlphaFoldDB" id="A0A2G9YZB7"/>
<reference evidence="2 3" key="1">
    <citation type="submission" date="2017-09" db="EMBL/GenBank/DDBJ databases">
        <title>Depth-based differentiation of microbial function through sediment-hosted aquifers and enrichment of novel symbionts in the deep terrestrial subsurface.</title>
        <authorList>
            <person name="Probst A.J."/>
            <person name="Ladd B."/>
            <person name="Jarett J.K."/>
            <person name="Geller-Mcgrath D.E."/>
            <person name="Sieber C.M."/>
            <person name="Emerson J.B."/>
            <person name="Anantharaman K."/>
            <person name="Thomas B.C."/>
            <person name="Malmstrom R."/>
            <person name="Stieglmeier M."/>
            <person name="Klingl A."/>
            <person name="Woyke T."/>
            <person name="Ryan C.M."/>
            <person name="Banfield J.F."/>
        </authorList>
    </citation>
    <scope>NUCLEOTIDE SEQUENCE [LARGE SCALE GENOMIC DNA]</scope>
    <source>
        <strain evidence="2">CG23_combo_of_CG06-09_8_20_14_all_36_125</strain>
    </source>
</reference>
<dbReference type="Pfam" id="PF01261">
    <property type="entry name" value="AP_endonuc_2"/>
    <property type="match status" value="1"/>
</dbReference>
<dbReference type="EMBL" id="PCRR01000031">
    <property type="protein sequence ID" value="PIP24580.1"/>
    <property type="molecule type" value="Genomic_DNA"/>
</dbReference>
<dbReference type="PANTHER" id="PTHR12110">
    <property type="entry name" value="HYDROXYPYRUVATE ISOMERASE"/>
    <property type="match status" value="1"/>
</dbReference>
<name>A0A2G9YZB7_9BACT</name>
<dbReference type="InterPro" id="IPR050312">
    <property type="entry name" value="IolE/XylAMocC-like"/>
</dbReference>
<evidence type="ECO:0000313" key="3">
    <source>
        <dbReference type="Proteomes" id="UP000237258"/>
    </source>
</evidence>
<gene>
    <name evidence="2" type="ORF">COX33_01225</name>
</gene>
<dbReference type="SMART" id="SM00518">
    <property type="entry name" value="AP2Ec"/>
    <property type="match status" value="1"/>
</dbReference>
<dbReference type="InterPro" id="IPR013022">
    <property type="entry name" value="Xyl_isomerase-like_TIM-brl"/>
</dbReference>
<dbReference type="InterPro" id="IPR036237">
    <property type="entry name" value="Xyl_isomerase-like_sf"/>
</dbReference>
<accession>A0A2G9YZB7</accession>
<evidence type="ECO:0000313" key="2">
    <source>
        <dbReference type="EMBL" id="PIP24580.1"/>
    </source>
</evidence>
<dbReference type="Gene3D" id="3.20.20.150">
    <property type="entry name" value="Divalent-metal-dependent TIM barrel enzymes"/>
    <property type="match status" value="1"/>
</dbReference>
<dbReference type="GO" id="GO:0006281">
    <property type="term" value="P:DNA repair"/>
    <property type="evidence" value="ECO:0007669"/>
    <property type="project" value="InterPro"/>
</dbReference>
<comment type="caution">
    <text evidence="2">The sequence shown here is derived from an EMBL/GenBank/DDBJ whole genome shotgun (WGS) entry which is preliminary data.</text>
</comment>
<dbReference type="GO" id="GO:0003677">
    <property type="term" value="F:DNA binding"/>
    <property type="evidence" value="ECO:0007669"/>
    <property type="project" value="InterPro"/>
</dbReference>
<proteinExistence type="predicted"/>
<dbReference type="Proteomes" id="UP000237258">
    <property type="component" value="Unassembled WGS sequence"/>
</dbReference>
<dbReference type="GO" id="GO:0008270">
    <property type="term" value="F:zinc ion binding"/>
    <property type="evidence" value="ECO:0007669"/>
    <property type="project" value="InterPro"/>
</dbReference>
<evidence type="ECO:0000259" key="1">
    <source>
        <dbReference type="Pfam" id="PF01261"/>
    </source>
</evidence>
<dbReference type="SUPFAM" id="SSF51658">
    <property type="entry name" value="Xylose isomerase-like"/>
    <property type="match status" value="1"/>
</dbReference>
<feature type="domain" description="Xylose isomerase-like TIM barrel" evidence="1">
    <location>
        <begin position="26"/>
        <end position="250"/>
    </location>
</feature>
<dbReference type="PANTHER" id="PTHR12110:SF21">
    <property type="entry name" value="XYLOSE ISOMERASE-LIKE TIM BARREL DOMAIN-CONTAINING PROTEIN"/>
    <property type="match status" value="1"/>
</dbReference>
<organism evidence="2 3">
    <name type="scientific">Candidatus Nealsonbacteria bacterium CG23_combo_of_CG06-09_8_20_14_all_36_125</name>
    <dbReference type="NCBI Taxonomy" id="1974719"/>
    <lineage>
        <taxon>Bacteria</taxon>
        <taxon>Candidatus Nealsoniibacteriota</taxon>
    </lineage>
</organism>